<accession>A0A2R6WCG4</accession>
<dbReference type="Gramene" id="Mp8g13530.1">
    <property type="protein sequence ID" value="Mp8g13530.1.cds1"/>
    <property type="gene ID" value="Mp8g13530"/>
</dbReference>
<dbReference type="Proteomes" id="UP000244005">
    <property type="component" value="Unassembled WGS sequence"/>
</dbReference>
<dbReference type="PANTHER" id="PTHR36795:SF2">
    <property type="entry name" value="OS01G0938400 PROTEIN"/>
    <property type="match status" value="1"/>
</dbReference>
<evidence type="ECO:0000256" key="1">
    <source>
        <dbReference type="SAM" id="MobiDB-lite"/>
    </source>
</evidence>
<evidence type="ECO:0000313" key="3">
    <source>
        <dbReference type="Proteomes" id="UP000244005"/>
    </source>
</evidence>
<sequence length="156" mass="17187">MGRSLALSAARRVRLAVSGQSAYATPAMLKQSTTYDYERVGVSSTEERPSRPVRLGGRSRIRIAGLQGLLHTPSSLLSRLRASYGKLRETAKETNVNVYDLFVGNQMLMHVCATPLRPYKKKVTPTIAAPRNSKLSKVPSSKGFRVGRSASFKHRL</sequence>
<dbReference type="PANTHER" id="PTHR36795">
    <property type="entry name" value="OS01G0938400 PROTEIN"/>
    <property type="match status" value="1"/>
</dbReference>
<organism evidence="2 3">
    <name type="scientific">Marchantia polymorpha</name>
    <name type="common">Common liverwort</name>
    <name type="synonym">Marchantia aquatica</name>
    <dbReference type="NCBI Taxonomy" id="3197"/>
    <lineage>
        <taxon>Eukaryota</taxon>
        <taxon>Viridiplantae</taxon>
        <taxon>Streptophyta</taxon>
        <taxon>Embryophyta</taxon>
        <taxon>Marchantiophyta</taxon>
        <taxon>Marchantiopsida</taxon>
        <taxon>Marchantiidae</taxon>
        <taxon>Marchantiales</taxon>
        <taxon>Marchantiaceae</taxon>
        <taxon>Marchantia</taxon>
    </lineage>
</organism>
<reference evidence="3" key="1">
    <citation type="journal article" date="2017" name="Cell">
        <title>Insights into land plant evolution garnered from the Marchantia polymorpha genome.</title>
        <authorList>
            <person name="Bowman J.L."/>
            <person name="Kohchi T."/>
            <person name="Yamato K.T."/>
            <person name="Jenkins J."/>
            <person name="Shu S."/>
            <person name="Ishizaki K."/>
            <person name="Yamaoka S."/>
            <person name="Nishihama R."/>
            <person name="Nakamura Y."/>
            <person name="Berger F."/>
            <person name="Adam C."/>
            <person name="Aki S.S."/>
            <person name="Althoff F."/>
            <person name="Araki T."/>
            <person name="Arteaga-Vazquez M.A."/>
            <person name="Balasubrmanian S."/>
            <person name="Barry K."/>
            <person name="Bauer D."/>
            <person name="Boehm C.R."/>
            <person name="Briginshaw L."/>
            <person name="Caballero-Perez J."/>
            <person name="Catarino B."/>
            <person name="Chen F."/>
            <person name="Chiyoda S."/>
            <person name="Chovatia M."/>
            <person name="Davies K.M."/>
            <person name="Delmans M."/>
            <person name="Demura T."/>
            <person name="Dierschke T."/>
            <person name="Dolan L."/>
            <person name="Dorantes-Acosta A.E."/>
            <person name="Eklund D.M."/>
            <person name="Florent S.N."/>
            <person name="Flores-Sandoval E."/>
            <person name="Fujiyama A."/>
            <person name="Fukuzawa H."/>
            <person name="Galik B."/>
            <person name="Grimanelli D."/>
            <person name="Grimwood J."/>
            <person name="Grossniklaus U."/>
            <person name="Hamada T."/>
            <person name="Haseloff J."/>
            <person name="Hetherington A.J."/>
            <person name="Higo A."/>
            <person name="Hirakawa Y."/>
            <person name="Hundley H.N."/>
            <person name="Ikeda Y."/>
            <person name="Inoue K."/>
            <person name="Inoue S.I."/>
            <person name="Ishida S."/>
            <person name="Jia Q."/>
            <person name="Kakita M."/>
            <person name="Kanazawa T."/>
            <person name="Kawai Y."/>
            <person name="Kawashima T."/>
            <person name="Kennedy M."/>
            <person name="Kinose K."/>
            <person name="Kinoshita T."/>
            <person name="Kohara Y."/>
            <person name="Koide E."/>
            <person name="Komatsu K."/>
            <person name="Kopischke S."/>
            <person name="Kubo M."/>
            <person name="Kyozuka J."/>
            <person name="Lagercrantz U."/>
            <person name="Lin S.S."/>
            <person name="Lindquist E."/>
            <person name="Lipzen A.M."/>
            <person name="Lu C.W."/>
            <person name="De Luna E."/>
            <person name="Martienssen R.A."/>
            <person name="Minamino N."/>
            <person name="Mizutani M."/>
            <person name="Mizutani M."/>
            <person name="Mochizuki N."/>
            <person name="Monte I."/>
            <person name="Mosher R."/>
            <person name="Nagasaki H."/>
            <person name="Nakagami H."/>
            <person name="Naramoto S."/>
            <person name="Nishitani K."/>
            <person name="Ohtani M."/>
            <person name="Okamoto T."/>
            <person name="Okumura M."/>
            <person name="Phillips J."/>
            <person name="Pollak B."/>
            <person name="Reinders A."/>
            <person name="Rovekamp M."/>
            <person name="Sano R."/>
            <person name="Sawa S."/>
            <person name="Schmid M.W."/>
            <person name="Shirakawa M."/>
            <person name="Solano R."/>
            <person name="Spunde A."/>
            <person name="Suetsugu N."/>
            <person name="Sugano S."/>
            <person name="Sugiyama A."/>
            <person name="Sun R."/>
            <person name="Suzuki Y."/>
            <person name="Takenaka M."/>
            <person name="Takezawa D."/>
            <person name="Tomogane H."/>
            <person name="Tsuzuki M."/>
            <person name="Ueda T."/>
            <person name="Umeda M."/>
            <person name="Ward J.M."/>
            <person name="Watanabe Y."/>
            <person name="Yazaki K."/>
            <person name="Yokoyama R."/>
            <person name="Yoshitake Y."/>
            <person name="Yotsui I."/>
            <person name="Zachgo S."/>
            <person name="Schmutz J."/>
        </authorList>
    </citation>
    <scope>NUCLEOTIDE SEQUENCE [LARGE SCALE GENOMIC DNA]</scope>
    <source>
        <strain evidence="3">Tak-1</strain>
    </source>
</reference>
<dbReference type="OrthoDB" id="1936016at2759"/>
<gene>
    <name evidence="2" type="ORF">MARPO_0110s0036</name>
</gene>
<keyword evidence="3" id="KW-1185">Reference proteome</keyword>
<dbReference type="AlphaFoldDB" id="A0A2R6WCG4"/>
<dbReference type="EMBL" id="KZ772782">
    <property type="protein sequence ID" value="PTQ31545.1"/>
    <property type="molecule type" value="Genomic_DNA"/>
</dbReference>
<evidence type="ECO:0000313" key="2">
    <source>
        <dbReference type="EMBL" id="PTQ31545.1"/>
    </source>
</evidence>
<name>A0A2R6WCG4_MARPO</name>
<feature type="region of interest" description="Disordered" evidence="1">
    <location>
        <begin position="130"/>
        <end position="156"/>
    </location>
</feature>
<protein>
    <submittedName>
        <fullName evidence="2">Uncharacterized protein</fullName>
    </submittedName>
</protein>
<proteinExistence type="predicted"/>